<dbReference type="InterPro" id="IPR036942">
    <property type="entry name" value="Beta-barrel_TonB_sf"/>
</dbReference>
<keyword evidence="3 11" id="KW-1134">Transmembrane beta strand</keyword>
<dbReference type="InterPro" id="IPR039426">
    <property type="entry name" value="TonB-dep_rcpt-like"/>
</dbReference>
<evidence type="ECO:0000256" key="4">
    <source>
        <dbReference type="ARBA" id="ARBA00022496"/>
    </source>
</evidence>
<evidence type="ECO:0000256" key="7">
    <source>
        <dbReference type="ARBA" id="ARBA00023065"/>
    </source>
</evidence>
<dbReference type="OrthoDB" id="9763670at2"/>
<evidence type="ECO:0000256" key="11">
    <source>
        <dbReference type="PROSITE-ProRule" id="PRU01360"/>
    </source>
</evidence>
<evidence type="ECO:0000256" key="6">
    <source>
        <dbReference type="ARBA" id="ARBA00023004"/>
    </source>
</evidence>
<dbReference type="GO" id="GO:0009279">
    <property type="term" value="C:cell outer membrane"/>
    <property type="evidence" value="ECO:0007669"/>
    <property type="project" value="UniProtKB-SubCell"/>
</dbReference>
<dbReference type="InterPro" id="IPR012910">
    <property type="entry name" value="Plug_dom"/>
</dbReference>
<reference evidence="17" key="1">
    <citation type="submission" date="2016-11" db="EMBL/GenBank/DDBJ databases">
        <authorList>
            <person name="Varghese N."/>
            <person name="Submissions S."/>
        </authorList>
    </citation>
    <scope>NUCLEOTIDE SEQUENCE [LARGE SCALE GENOMIC DNA]</scope>
    <source>
        <strain evidence="17">DSM 16219</strain>
    </source>
</reference>
<keyword evidence="2 11" id="KW-0813">Transport</keyword>
<keyword evidence="4" id="KW-0410">Iron transport</keyword>
<keyword evidence="17" id="KW-1185">Reference proteome</keyword>
<feature type="domain" description="TonB-dependent receptor-like beta-barrel" evidence="14">
    <location>
        <begin position="251"/>
        <end position="646"/>
    </location>
</feature>
<gene>
    <name evidence="16" type="ORF">SAMN02745216_04110</name>
</gene>
<dbReference type="Proteomes" id="UP000183994">
    <property type="component" value="Unassembled WGS sequence"/>
</dbReference>
<dbReference type="Pfam" id="PF07715">
    <property type="entry name" value="Plug"/>
    <property type="match status" value="1"/>
</dbReference>
<evidence type="ECO:0000256" key="1">
    <source>
        <dbReference type="ARBA" id="ARBA00004571"/>
    </source>
</evidence>
<evidence type="ECO:0000313" key="16">
    <source>
        <dbReference type="EMBL" id="SHK80788.1"/>
    </source>
</evidence>
<organism evidence="16 17">
    <name type="scientific">Desulfatibacillum alkenivorans DSM 16219</name>
    <dbReference type="NCBI Taxonomy" id="1121393"/>
    <lineage>
        <taxon>Bacteria</taxon>
        <taxon>Pseudomonadati</taxon>
        <taxon>Thermodesulfobacteriota</taxon>
        <taxon>Desulfobacteria</taxon>
        <taxon>Desulfobacterales</taxon>
        <taxon>Desulfatibacillaceae</taxon>
        <taxon>Desulfatibacillum</taxon>
    </lineage>
</organism>
<proteinExistence type="inferred from homology"/>
<comment type="subcellular location">
    <subcellularLocation>
        <location evidence="1 11">Cell outer membrane</location>
        <topology evidence="1 11">Multi-pass membrane protein</topology>
    </subcellularLocation>
</comment>
<keyword evidence="9 11" id="KW-0472">Membrane</keyword>
<evidence type="ECO:0000256" key="5">
    <source>
        <dbReference type="ARBA" id="ARBA00022692"/>
    </source>
</evidence>
<evidence type="ECO:0000256" key="13">
    <source>
        <dbReference type="SAM" id="SignalP"/>
    </source>
</evidence>
<dbReference type="InterPro" id="IPR000531">
    <property type="entry name" value="Beta-barrel_TonB"/>
</dbReference>
<dbReference type="RefSeq" id="WP_073478137.1">
    <property type="nucleotide sequence ID" value="NZ_FQZU01000034.1"/>
</dbReference>
<dbReference type="Gene3D" id="2.40.170.20">
    <property type="entry name" value="TonB-dependent receptor, beta-barrel domain"/>
    <property type="match status" value="1"/>
</dbReference>
<dbReference type="GO" id="GO:0006826">
    <property type="term" value="P:iron ion transport"/>
    <property type="evidence" value="ECO:0007669"/>
    <property type="project" value="UniProtKB-KW"/>
</dbReference>
<feature type="chain" id="PRO_5013336952" evidence="13">
    <location>
        <begin position="21"/>
        <end position="680"/>
    </location>
</feature>
<keyword evidence="6" id="KW-0408">Iron</keyword>
<dbReference type="CDD" id="cd01347">
    <property type="entry name" value="ligand_gated_channel"/>
    <property type="match status" value="1"/>
</dbReference>
<evidence type="ECO:0000313" key="17">
    <source>
        <dbReference type="Proteomes" id="UP000183994"/>
    </source>
</evidence>
<keyword evidence="7" id="KW-0406">Ion transport</keyword>
<dbReference type="STRING" id="1121393.SAMN02745216_04110"/>
<comment type="similarity">
    <text evidence="11 12">Belongs to the TonB-dependent receptor family.</text>
</comment>
<evidence type="ECO:0000256" key="10">
    <source>
        <dbReference type="ARBA" id="ARBA00023237"/>
    </source>
</evidence>
<dbReference type="PROSITE" id="PS52016">
    <property type="entry name" value="TONB_DEPENDENT_REC_3"/>
    <property type="match status" value="1"/>
</dbReference>
<protein>
    <submittedName>
        <fullName evidence="16">Iron complex outermembrane recepter protein</fullName>
    </submittedName>
</protein>
<feature type="domain" description="TonB-dependent receptor plug" evidence="15">
    <location>
        <begin position="43"/>
        <end position="145"/>
    </location>
</feature>
<dbReference type="PANTHER" id="PTHR32552:SF81">
    <property type="entry name" value="TONB-DEPENDENT OUTER MEMBRANE RECEPTOR"/>
    <property type="match status" value="1"/>
</dbReference>
<keyword evidence="8 12" id="KW-0798">TonB box</keyword>
<sequence>MMRTLLCMLVSALIMSSAPAALCQDVELEPVTATAEKWEENPQKTPVSMTYLSEGQIEDGGVRDAQEMSRFIPNAYMGATGTENVLTIRGISSFDTALFSPAGFFVDGVSMPLHYMYNMDLLDVERVETLRGPQGTLYGRNNESGLIHVITQKPSDQLRAKVYGEYGGYNSFRVGGNVSGPIVKEKFQAGLALQQRNSDGFMENLYNNDDETAKKDGFTGRIALRAQPAPAWDVNLSADLMETDDGLGVYRNMTGPNATDFNKINQDAALYSKQSGNGQTLSIDFKNEYVHVTSLTGLRDYEHEFATDNDFSPMPFASAAFEYQDDSFSQELRLASPDQHGPLKWLAGGYFFSEDTDVDYNRAANWHLVTNMETTGAAGFGQAVWSITGFLRLTGGIRFDSQDMDGAMHDLSNKTNFSKSMDHEEWLPKISLSCDVAESTMLYASAAKGFLAGGYNYGMSRTASSFTYGPEYTWNYEAGLKATMFNGKCDFSLAGFYIDIDDKQVFDVDPAIFATEIRNAASAHSSGFEAEARVRPIHGLDVYGNIGWAESRFDDWTATEFNSTYTGLIKYDYEDKNLPNAPKYTGLLGAMYRHNSGLFLRGEVMFTGEFYADAKNTARQGAYELVNLRTGYEADHFDVVLWCENLFDQEYEKIKYAWGVNELAIDGAPRTVGVLIRLRV</sequence>
<evidence type="ECO:0000256" key="8">
    <source>
        <dbReference type="ARBA" id="ARBA00023077"/>
    </source>
</evidence>
<dbReference type="EMBL" id="FQZU01000034">
    <property type="protein sequence ID" value="SHK80788.1"/>
    <property type="molecule type" value="Genomic_DNA"/>
</dbReference>
<dbReference type="Pfam" id="PF00593">
    <property type="entry name" value="TonB_dep_Rec_b-barrel"/>
    <property type="match status" value="1"/>
</dbReference>
<evidence type="ECO:0000256" key="2">
    <source>
        <dbReference type="ARBA" id="ARBA00022448"/>
    </source>
</evidence>
<evidence type="ECO:0000256" key="12">
    <source>
        <dbReference type="RuleBase" id="RU003357"/>
    </source>
</evidence>
<feature type="signal peptide" evidence="13">
    <location>
        <begin position="1"/>
        <end position="20"/>
    </location>
</feature>
<dbReference type="SUPFAM" id="SSF56935">
    <property type="entry name" value="Porins"/>
    <property type="match status" value="1"/>
</dbReference>
<keyword evidence="13" id="KW-0732">Signal</keyword>
<evidence type="ECO:0000256" key="9">
    <source>
        <dbReference type="ARBA" id="ARBA00023136"/>
    </source>
</evidence>
<evidence type="ECO:0000259" key="14">
    <source>
        <dbReference type="Pfam" id="PF00593"/>
    </source>
</evidence>
<dbReference type="AlphaFoldDB" id="A0A1M6VH41"/>
<keyword evidence="5 11" id="KW-0812">Transmembrane</keyword>
<evidence type="ECO:0000256" key="3">
    <source>
        <dbReference type="ARBA" id="ARBA00022452"/>
    </source>
</evidence>
<evidence type="ECO:0000259" key="15">
    <source>
        <dbReference type="Pfam" id="PF07715"/>
    </source>
</evidence>
<accession>A0A1M6VH41</accession>
<dbReference type="PANTHER" id="PTHR32552">
    <property type="entry name" value="FERRICHROME IRON RECEPTOR-RELATED"/>
    <property type="match status" value="1"/>
</dbReference>
<name>A0A1M6VH41_9BACT</name>
<keyword evidence="10 11" id="KW-0998">Cell outer membrane</keyword>